<dbReference type="EMBL" id="ADLF01000013">
    <property type="protein sequence ID" value="EKU89873.1"/>
    <property type="molecule type" value="Genomic_DNA"/>
</dbReference>
<dbReference type="HOGENOM" id="CLU_026559_0_0_10"/>
<dbReference type="Proteomes" id="UP000009872">
    <property type="component" value="Unassembled WGS sequence"/>
</dbReference>
<evidence type="ECO:0000313" key="3">
    <source>
        <dbReference type="EMBL" id="EKU89873.1"/>
    </source>
</evidence>
<organism evidence="3 4">
    <name type="scientific">Bacteroides oleiciplenus YIT 12058</name>
    <dbReference type="NCBI Taxonomy" id="742727"/>
    <lineage>
        <taxon>Bacteria</taxon>
        <taxon>Pseudomonadati</taxon>
        <taxon>Bacteroidota</taxon>
        <taxon>Bacteroidia</taxon>
        <taxon>Bacteroidales</taxon>
        <taxon>Bacteroidaceae</taxon>
        <taxon>Bacteroides</taxon>
    </lineage>
</organism>
<accession>K9DZN6</accession>
<dbReference type="Gene3D" id="3.20.20.80">
    <property type="entry name" value="Glycosidases"/>
    <property type="match status" value="1"/>
</dbReference>
<dbReference type="InterPro" id="IPR052974">
    <property type="entry name" value="GH79_Enzymes"/>
</dbReference>
<keyword evidence="1" id="KW-0732">Signal</keyword>
<gene>
    <name evidence="3" type="ORF">HMPREF9447_03311</name>
</gene>
<dbReference type="Gene3D" id="2.60.40.1180">
    <property type="entry name" value="Golgi alpha-mannosidase II"/>
    <property type="match status" value="1"/>
</dbReference>
<evidence type="ECO:0000259" key="2">
    <source>
        <dbReference type="Pfam" id="PF16862"/>
    </source>
</evidence>
<dbReference type="InterPro" id="IPR031728">
    <property type="entry name" value="GlcAase_C"/>
</dbReference>
<comment type="caution">
    <text evidence="3">The sequence shown here is derived from an EMBL/GenBank/DDBJ whole genome shotgun (WGS) entry which is preliminary data.</text>
</comment>
<name>K9DZN6_9BACE</name>
<sequence length="498" mass="54892">MKINSFKKLLSIIALCILPMFACSNSDNNQGGGGNNNDEPTSEVEININTALTGDLIPEDFSGLSVETGSIRINNAHYNGYFFSGENAQTLQIFKNLGLKHLRVGGGSVDMNQTEPTYKDIDELFSFAKKSGVKIVYSFRLLNGDMEHNVELAKYIWGKYKEYIDCFSVGNEPDWNSYHKEDPEITDYPTYRDKWKKFAEAIAEAIPGAKFTGPNTGSNYPVTGAKDTDYNGSSWTVNFAKDLKNTGLISKLSQHNYVGQDVAALGLTPKQMIDKMLSSSWVDNEYPTLYNATLKPVLDEGFPYRLAESNSFSSGCDGGSNCFATALFALDYMHWWSEHKCIGVNFHNKQWVLNAPITMNEVTGDLLVNPVGYGIAAFNLSGNGRIQPITVDKNEALNVTAYAVRNGKNIYVTLINKEYGTNAEKAKVTINLDATVQKVETLTLTSPESNPASRKVTLGGVAISNSEDWNGKWESHSADNMTFEVNATSALIVKVSMK</sequence>
<evidence type="ECO:0000256" key="1">
    <source>
        <dbReference type="SAM" id="SignalP"/>
    </source>
</evidence>
<dbReference type="STRING" id="742727.HMPREF9447_03311"/>
<proteinExistence type="predicted"/>
<dbReference type="PANTHER" id="PTHR36183:SF2">
    <property type="entry name" value="BETA-GLUCURONIDASE C-TERMINAL DOMAIN-CONTAINING PROTEIN"/>
    <property type="match status" value="1"/>
</dbReference>
<dbReference type="PANTHER" id="PTHR36183">
    <property type="entry name" value="BETA-GLUCURONIDASE"/>
    <property type="match status" value="1"/>
</dbReference>
<reference evidence="3 4" key="1">
    <citation type="submission" date="2012-09" db="EMBL/GenBank/DDBJ databases">
        <title>The Genome Sequence of Bacteroides oleiciplenus YIT 12058.</title>
        <authorList>
            <consortium name="The Broad Institute Genome Sequencing Platform"/>
            <person name="Earl A."/>
            <person name="Ward D."/>
            <person name="Feldgarden M."/>
            <person name="Gevers D."/>
            <person name="Morotomi M."/>
            <person name="Walker B."/>
            <person name="Young S.K."/>
            <person name="Zeng Q."/>
            <person name="Gargeya S."/>
            <person name="Fitzgerald M."/>
            <person name="Haas B."/>
            <person name="Abouelleil A."/>
            <person name="Alvarado L."/>
            <person name="Arachchi H.M."/>
            <person name="Berlin A.M."/>
            <person name="Chapman S.B."/>
            <person name="Goldberg J."/>
            <person name="Griggs A."/>
            <person name="Gujja S."/>
            <person name="Hansen M."/>
            <person name="Howarth C."/>
            <person name="Imamovic A."/>
            <person name="Larimer J."/>
            <person name="McCowen C."/>
            <person name="Montmayeur A."/>
            <person name="Murphy C."/>
            <person name="Neiman D."/>
            <person name="Pearson M."/>
            <person name="Priest M."/>
            <person name="Roberts A."/>
            <person name="Saif S."/>
            <person name="Shea T."/>
            <person name="Sisk P."/>
            <person name="Sykes S."/>
            <person name="Wortman J."/>
            <person name="Nusbaum C."/>
            <person name="Birren B."/>
        </authorList>
    </citation>
    <scope>NUCLEOTIDE SEQUENCE [LARGE SCALE GENOMIC DNA]</scope>
    <source>
        <strain evidence="3 4">YIT 12058</strain>
    </source>
</reference>
<feature type="chain" id="PRO_5003926279" description="Beta-glucuronidase C-terminal domain-containing protein" evidence="1">
    <location>
        <begin position="23"/>
        <end position="498"/>
    </location>
</feature>
<keyword evidence="4" id="KW-1185">Reference proteome</keyword>
<dbReference type="eggNOG" id="COG3534">
    <property type="taxonomic scope" value="Bacteria"/>
</dbReference>
<evidence type="ECO:0000313" key="4">
    <source>
        <dbReference type="Proteomes" id="UP000009872"/>
    </source>
</evidence>
<dbReference type="PATRIC" id="fig|742727.4.peg.3383"/>
<dbReference type="InterPro" id="IPR017853">
    <property type="entry name" value="GH"/>
</dbReference>
<feature type="domain" description="Beta-glucuronidase C-terminal" evidence="2">
    <location>
        <begin position="401"/>
        <end position="492"/>
    </location>
</feature>
<dbReference type="AlphaFoldDB" id="K9DZN6"/>
<protein>
    <recommendedName>
        <fullName evidence="2">Beta-glucuronidase C-terminal domain-containing protein</fullName>
    </recommendedName>
</protein>
<dbReference type="SUPFAM" id="SSF51445">
    <property type="entry name" value="(Trans)glycosidases"/>
    <property type="match status" value="1"/>
</dbReference>
<feature type="signal peptide" evidence="1">
    <location>
        <begin position="1"/>
        <end position="22"/>
    </location>
</feature>
<dbReference type="Pfam" id="PF16862">
    <property type="entry name" value="Glyco_hydro_79C"/>
    <property type="match status" value="1"/>
</dbReference>
<dbReference type="InterPro" id="IPR013780">
    <property type="entry name" value="Glyco_hydro_b"/>
</dbReference>